<keyword evidence="2" id="KW-1185">Reference proteome</keyword>
<evidence type="ECO:0000313" key="2">
    <source>
        <dbReference type="Proteomes" id="UP000290288"/>
    </source>
</evidence>
<sequence>MVFEVQVDRPQPVSFDLLGSLPIDKNSSDAYPGPLKIKGNRVLVPFGGQIVVWDFVYGRYHTFKIQDSDSEVRLSDVQFIGDFVLGFLSGTHICVCQLPEPVDSSMWHPAPLRIAEAISLQRPGLDKPGTTIVPLGLSMDHQLTTDSHRLSLSFPALWGGNFQMFPFIFHVVRTEAGYTVDSVSRYRIEVFPADGTEEAGPNVTLNHIATFTFGRHKILAFPYQTYAFDDSTPIPPNLGMVTGPDDDTSKRVEIIYGVSPPDSVNLDTPFELVDSTLSLDGDFTVEPEVRLTKFHKPLLSSQEVKCLCSASGRTILHGTYGRYYFVSVNDFFC</sequence>
<gene>
    <name evidence="1" type="ORF">EST38_g4396</name>
</gene>
<comment type="caution">
    <text evidence="1">The sequence shown here is derived from an EMBL/GenBank/DDBJ whole genome shotgun (WGS) entry which is preliminary data.</text>
</comment>
<organism evidence="1 2">
    <name type="scientific">Candolleomyces aberdarensis</name>
    <dbReference type="NCBI Taxonomy" id="2316362"/>
    <lineage>
        <taxon>Eukaryota</taxon>
        <taxon>Fungi</taxon>
        <taxon>Dikarya</taxon>
        <taxon>Basidiomycota</taxon>
        <taxon>Agaricomycotina</taxon>
        <taxon>Agaricomycetes</taxon>
        <taxon>Agaricomycetidae</taxon>
        <taxon>Agaricales</taxon>
        <taxon>Agaricineae</taxon>
        <taxon>Psathyrellaceae</taxon>
        <taxon>Candolleomyces</taxon>
    </lineage>
</organism>
<proteinExistence type="predicted"/>
<name>A0A4Q2DN34_9AGAR</name>
<protein>
    <submittedName>
        <fullName evidence="1">Uncharacterized protein</fullName>
    </submittedName>
</protein>
<dbReference type="AlphaFoldDB" id="A0A4Q2DN34"/>
<dbReference type="Proteomes" id="UP000290288">
    <property type="component" value="Unassembled WGS sequence"/>
</dbReference>
<evidence type="ECO:0000313" key="1">
    <source>
        <dbReference type="EMBL" id="RXW21457.1"/>
    </source>
</evidence>
<reference evidence="1 2" key="1">
    <citation type="submission" date="2019-01" db="EMBL/GenBank/DDBJ databases">
        <title>Draft genome sequence of Psathyrella aberdarensis IHI B618.</title>
        <authorList>
            <person name="Buettner E."/>
            <person name="Kellner H."/>
        </authorList>
    </citation>
    <scope>NUCLEOTIDE SEQUENCE [LARGE SCALE GENOMIC DNA]</scope>
    <source>
        <strain evidence="1 2">IHI B618</strain>
    </source>
</reference>
<accession>A0A4Q2DN34</accession>
<dbReference type="EMBL" id="SDEE01000107">
    <property type="protein sequence ID" value="RXW21457.1"/>
    <property type="molecule type" value="Genomic_DNA"/>
</dbReference>